<dbReference type="EMBL" id="SNRW01009806">
    <property type="protein sequence ID" value="KAA6377450.1"/>
    <property type="molecule type" value="Genomic_DNA"/>
</dbReference>
<protein>
    <submittedName>
        <fullName evidence="2">Uncharacterized protein</fullName>
    </submittedName>
</protein>
<sequence>MKYKQITRFQRSGTSIIRPQTGLNSVSSLQRDLTVFRGSTARPATAAGRTLSISIIEEDNIFFAKSKLQRTLVKEINIKLAISGLIFVYFYIFEIHILLPYTYLDRELRLPYLLVGQVDSKNLNF</sequence>
<keyword evidence="1" id="KW-0812">Transmembrane</keyword>
<dbReference type="Proteomes" id="UP000324800">
    <property type="component" value="Unassembled WGS sequence"/>
</dbReference>
<evidence type="ECO:0000313" key="3">
    <source>
        <dbReference type="Proteomes" id="UP000324800"/>
    </source>
</evidence>
<accession>A0A5J4V581</accession>
<keyword evidence="1" id="KW-1133">Transmembrane helix</keyword>
<evidence type="ECO:0000313" key="2">
    <source>
        <dbReference type="EMBL" id="KAA6377450.1"/>
    </source>
</evidence>
<name>A0A5J4V581_9EUKA</name>
<feature type="transmembrane region" description="Helical" evidence="1">
    <location>
        <begin position="80"/>
        <end position="104"/>
    </location>
</feature>
<evidence type="ECO:0000256" key="1">
    <source>
        <dbReference type="SAM" id="Phobius"/>
    </source>
</evidence>
<proteinExistence type="predicted"/>
<organism evidence="2 3">
    <name type="scientific">Streblomastix strix</name>
    <dbReference type="NCBI Taxonomy" id="222440"/>
    <lineage>
        <taxon>Eukaryota</taxon>
        <taxon>Metamonada</taxon>
        <taxon>Preaxostyla</taxon>
        <taxon>Oxymonadida</taxon>
        <taxon>Streblomastigidae</taxon>
        <taxon>Streblomastix</taxon>
    </lineage>
</organism>
<gene>
    <name evidence="2" type="ORF">EZS28_027023</name>
</gene>
<reference evidence="2 3" key="1">
    <citation type="submission" date="2019-03" db="EMBL/GenBank/DDBJ databases">
        <title>Single cell metagenomics reveals metabolic interactions within the superorganism composed of flagellate Streblomastix strix and complex community of Bacteroidetes bacteria on its surface.</title>
        <authorList>
            <person name="Treitli S.C."/>
            <person name="Kolisko M."/>
            <person name="Husnik F."/>
            <person name="Keeling P."/>
            <person name="Hampl V."/>
        </authorList>
    </citation>
    <scope>NUCLEOTIDE SEQUENCE [LARGE SCALE GENOMIC DNA]</scope>
    <source>
        <strain evidence="2">ST1C</strain>
    </source>
</reference>
<keyword evidence="1" id="KW-0472">Membrane</keyword>
<comment type="caution">
    <text evidence="2">The sequence shown here is derived from an EMBL/GenBank/DDBJ whole genome shotgun (WGS) entry which is preliminary data.</text>
</comment>
<dbReference type="AlphaFoldDB" id="A0A5J4V581"/>